<protein>
    <submittedName>
        <fullName evidence="2">39125_t:CDS:1</fullName>
    </submittedName>
</protein>
<comment type="caution">
    <text evidence="2">The sequence shown here is derived from an EMBL/GenBank/DDBJ whole genome shotgun (WGS) entry which is preliminary data.</text>
</comment>
<evidence type="ECO:0000256" key="1">
    <source>
        <dbReference type="SAM" id="MobiDB-lite"/>
    </source>
</evidence>
<reference evidence="2 3" key="1">
    <citation type="submission" date="2021-06" db="EMBL/GenBank/DDBJ databases">
        <authorList>
            <person name="Kallberg Y."/>
            <person name="Tangrot J."/>
            <person name="Rosling A."/>
        </authorList>
    </citation>
    <scope>NUCLEOTIDE SEQUENCE [LARGE SCALE GENOMIC DNA]</scope>
    <source>
        <strain evidence="2 3">120-4 pot B 10/14</strain>
    </source>
</reference>
<gene>
    <name evidence="2" type="ORF">GMARGA_LOCUS40919</name>
</gene>
<feature type="non-terminal residue" evidence="2">
    <location>
        <position position="1"/>
    </location>
</feature>
<keyword evidence="3" id="KW-1185">Reference proteome</keyword>
<evidence type="ECO:0000313" key="3">
    <source>
        <dbReference type="Proteomes" id="UP000789901"/>
    </source>
</evidence>
<evidence type="ECO:0000313" key="2">
    <source>
        <dbReference type="EMBL" id="CAG8851790.1"/>
    </source>
</evidence>
<organism evidence="2 3">
    <name type="scientific">Gigaspora margarita</name>
    <dbReference type="NCBI Taxonomy" id="4874"/>
    <lineage>
        <taxon>Eukaryota</taxon>
        <taxon>Fungi</taxon>
        <taxon>Fungi incertae sedis</taxon>
        <taxon>Mucoromycota</taxon>
        <taxon>Glomeromycotina</taxon>
        <taxon>Glomeromycetes</taxon>
        <taxon>Diversisporales</taxon>
        <taxon>Gigasporaceae</taxon>
        <taxon>Gigaspora</taxon>
    </lineage>
</organism>
<dbReference type="EMBL" id="CAJVQB010107894">
    <property type="protein sequence ID" value="CAG8851790.1"/>
    <property type="molecule type" value="Genomic_DNA"/>
</dbReference>
<name>A0ABN7XA31_GIGMA</name>
<proteinExistence type="predicted"/>
<feature type="region of interest" description="Disordered" evidence="1">
    <location>
        <begin position="46"/>
        <end position="78"/>
    </location>
</feature>
<accession>A0ABN7XA31</accession>
<dbReference type="Proteomes" id="UP000789901">
    <property type="component" value="Unassembled WGS sequence"/>
</dbReference>
<sequence length="78" mass="9089">NVYKKEEELVQVQQANQKGIPDLDGSNKENMLLSTLFKNLLKVATRRRPKLSSHRNNDKCNQLPTHETNKRKHNQLPI</sequence>
<feature type="compositionally biased region" description="Basic residues" evidence="1">
    <location>
        <begin position="69"/>
        <end position="78"/>
    </location>
</feature>
<feature type="non-terminal residue" evidence="2">
    <location>
        <position position="78"/>
    </location>
</feature>